<evidence type="ECO:0000313" key="3">
    <source>
        <dbReference type="Proteomes" id="UP000319555"/>
    </source>
</evidence>
<accession>A0A521EQE3</accession>
<evidence type="ECO:0000313" key="2">
    <source>
        <dbReference type="EMBL" id="SMO86148.1"/>
    </source>
</evidence>
<dbReference type="OrthoDB" id="7350221at2"/>
<dbReference type="EMBL" id="FXTE01000013">
    <property type="protein sequence ID" value="SMO86148.1"/>
    <property type="molecule type" value="Genomic_DNA"/>
</dbReference>
<dbReference type="RefSeq" id="WP_142639114.1">
    <property type="nucleotide sequence ID" value="NZ_FXTE01000013.1"/>
</dbReference>
<dbReference type="Proteomes" id="UP000319555">
    <property type="component" value="Unassembled WGS sequence"/>
</dbReference>
<keyword evidence="3" id="KW-1185">Reference proteome</keyword>
<evidence type="ECO:0000259" key="1">
    <source>
        <dbReference type="Pfam" id="PF20066"/>
    </source>
</evidence>
<gene>
    <name evidence="2" type="ORF">SAMN06265380_11313</name>
</gene>
<dbReference type="AlphaFoldDB" id="A0A521EQE3"/>
<name>A0A521EQE3_9RHOB</name>
<proteinExistence type="predicted"/>
<reference evidence="2 3" key="1">
    <citation type="submission" date="2017-05" db="EMBL/GenBank/DDBJ databases">
        <authorList>
            <person name="Varghese N."/>
            <person name="Submissions S."/>
        </authorList>
    </citation>
    <scope>NUCLEOTIDE SEQUENCE [LARGE SCALE GENOMIC DNA]</scope>
    <source>
        <strain evidence="2 3">DSM 28009</strain>
    </source>
</reference>
<protein>
    <recommendedName>
        <fullName evidence="1">Glyoxalase-related protein domain-containing protein</fullName>
    </recommendedName>
</protein>
<organism evidence="2 3">
    <name type="scientific">Ruegeria faecimaris</name>
    <dbReference type="NCBI Taxonomy" id="686389"/>
    <lineage>
        <taxon>Bacteria</taxon>
        <taxon>Pseudomonadati</taxon>
        <taxon>Pseudomonadota</taxon>
        <taxon>Alphaproteobacteria</taxon>
        <taxon>Rhodobacterales</taxon>
        <taxon>Roseobacteraceae</taxon>
        <taxon>Ruegeria</taxon>
    </lineage>
</organism>
<sequence length="143" mass="15801">MNTQFPSATQAKDQAKRLRTKLTEEGASIGHAKSLELVAHQHGFRDWNTMFAAIGNGPPNGWAIWDKVSGTYLSQPFTGHVVSISIMKPGWFRLELHMDEAVDVVTSEGFSNFRSRIRGVIGPKGHSVERTSDGQAHLQINLC</sequence>
<dbReference type="InterPro" id="IPR045517">
    <property type="entry name" value="Glyoxalase_8"/>
</dbReference>
<feature type="domain" description="Glyoxalase-related protein" evidence="1">
    <location>
        <begin position="1"/>
        <end position="141"/>
    </location>
</feature>
<dbReference type="Pfam" id="PF20066">
    <property type="entry name" value="Glyoxalase_8"/>
    <property type="match status" value="1"/>
</dbReference>